<keyword evidence="10" id="KW-0175">Coiled coil</keyword>
<dbReference type="PROSITE" id="PS51194">
    <property type="entry name" value="HELICASE_CTER"/>
    <property type="match status" value="1"/>
</dbReference>
<feature type="short sequence motif" description="DEAH box" evidence="9">
    <location>
        <begin position="284"/>
        <end position="287"/>
    </location>
</feature>
<feature type="domain" description="Helicase C-terminal" evidence="12">
    <location>
        <begin position="489"/>
        <end position="660"/>
    </location>
</feature>
<dbReference type="InterPro" id="IPR014001">
    <property type="entry name" value="Helicase_ATP-bd"/>
</dbReference>
<comment type="caution">
    <text evidence="13">The sequence shown here is derived from an EMBL/GenBank/DDBJ whole genome shotgun (WGS) entry which is preliminary data.</text>
</comment>
<evidence type="ECO:0000256" key="8">
    <source>
        <dbReference type="ARBA" id="ARBA00023163"/>
    </source>
</evidence>
<evidence type="ECO:0000256" key="4">
    <source>
        <dbReference type="ARBA" id="ARBA00022840"/>
    </source>
</evidence>
<dbReference type="InterPro" id="IPR022737">
    <property type="entry name" value="RapA_C"/>
</dbReference>
<dbReference type="Gene3D" id="3.40.50.10810">
    <property type="entry name" value="Tandem AAA-ATPase domain"/>
    <property type="match status" value="1"/>
</dbReference>
<dbReference type="InterPro" id="IPR040766">
    <property type="entry name" value="Tudor_2_RapA"/>
</dbReference>
<dbReference type="InterPro" id="IPR038718">
    <property type="entry name" value="SNF2-like_sf"/>
</dbReference>
<evidence type="ECO:0000256" key="3">
    <source>
        <dbReference type="ARBA" id="ARBA00022806"/>
    </source>
</evidence>
<dbReference type="Gene3D" id="6.10.140.1500">
    <property type="match status" value="1"/>
</dbReference>
<dbReference type="InterPro" id="IPR057342">
    <property type="entry name" value="DEXDc_RapA"/>
</dbReference>
<keyword evidence="14" id="KW-1185">Reference proteome</keyword>
<dbReference type="Pfam" id="PF12137">
    <property type="entry name" value="RapA_C"/>
    <property type="match status" value="1"/>
</dbReference>
<dbReference type="InterPro" id="IPR000330">
    <property type="entry name" value="SNF2_N"/>
</dbReference>
<dbReference type="Gene3D" id="6.10.140.2230">
    <property type="match status" value="1"/>
</dbReference>
<dbReference type="EC" id="3.6.4.-" evidence="9"/>
<feature type="binding site" evidence="9">
    <location>
        <begin position="177"/>
        <end position="184"/>
    </location>
    <ligand>
        <name>ATP</name>
        <dbReference type="ChEBI" id="CHEBI:30616"/>
    </ligand>
</feature>
<dbReference type="NCBIfam" id="NF003426">
    <property type="entry name" value="PRK04914.1"/>
    <property type="match status" value="1"/>
</dbReference>
<dbReference type="GO" id="GO:0003677">
    <property type="term" value="F:DNA binding"/>
    <property type="evidence" value="ECO:0007669"/>
    <property type="project" value="UniProtKB-KW"/>
</dbReference>
<protein>
    <recommendedName>
        <fullName evidence="9">RNA polymerase-associated protein RapA</fullName>
        <ecNumber evidence="9">3.6.4.-</ecNumber>
    </recommendedName>
    <alternativeName>
        <fullName evidence="9">ATP-dependent helicase HepA</fullName>
    </alternativeName>
</protein>
<dbReference type="CDD" id="cd18793">
    <property type="entry name" value="SF2_C_SNF"/>
    <property type="match status" value="1"/>
</dbReference>
<feature type="coiled-coil region" evidence="10">
    <location>
        <begin position="666"/>
        <end position="693"/>
    </location>
</feature>
<evidence type="ECO:0000313" key="13">
    <source>
        <dbReference type="EMBL" id="TCK71291.1"/>
    </source>
</evidence>
<keyword evidence="1 9" id="KW-0547">Nucleotide-binding</keyword>
<keyword evidence="3 9" id="KW-0347">Helicase</keyword>
<dbReference type="GO" id="GO:0016817">
    <property type="term" value="F:hydrolase activity, acting on acid anhydrides"/>
    <property type="evidence" value="ECO:0007669"/>
    <property type="project" value="InterPro"/>
</dbReference>
<comment type="subunit">
    <text evidence="9">Interacts with the RNAP. Has a higher affinity for the core RNAP than for the holoenzyme. Its ATPase activity is stimulated by binding to RNAP.</text>
</comment>
<reference evidence="13 14" key="1">
    <citation type="submission" date="2019-03" db="EMBL/GenBank/DDBJ databases">
        <title>Genomic Encyclopedia of Type Strains, Phase IV (KMG-IV): sequencing the most valuable type-strain genomes for metagenomic binning, comparative biology and taxonomic classification.</title>
        <authorList>
            <person name="Goeker M."/>
        </authorList>
    </citation>
    <scope>NUCLEOTIDE SEQUENCE [LARGE SCALE GENOMIC DNA]</scope>
    <source>
        <strain evidence="13 14">DSM 10053</strain>
    </source>
</reference>
<evidence type="ECO:0000256" key="2">
    <source>
        <dbReference type="ARBA" id="ARBA00022801"/>
    </source>
</evidence>
<evidence type="ECO:0000259" key="12">
    <source>
        <dbReference type="PROSITE" id="PS51194"/>
    </source>
</evidence>
<dbReference type="SUPFAM" id="SSF52540">
    <property type="entry name" value="P-loop containing nucleoside triphosphate hydrolases"/>
    <property type="match status" value="2"/>
</dbReference>
<organism evidence="13 14">
    <name type="scientific">Lonepinella koalarum</name>
    <dbReference type="NCBI Taxonomy" id="53417"/>
    <lineage>
        <taxon>Bacteria</taxon>
        <taxon>Pseudomonadati</taxon>
        <taxon>Pseudomonadota</taxon>
        <taxon>Gammaproteobacteria</taxon>
        <taxon>Pasteurellales</taxon>
        <taxon>Pasteurellaceae</taxon>
        <taxon>Lonepinella</taxon>
    </lineage>
</organism>
<dbReference type="EMBL" id="SMGJ01000001">
    <property type="protein sequence ID" value="TCK71291.1"/>
    <property type="molecule type" value="Genomic_DNA"/>
</dbReference>
<evidence type="ECO:0000259" key="11">
    <source>
        <dbReference type="PROSITE" id="PS51192"/>
    </source>
</evidence>
<keyword evidence="2 9" id="KW-0378">Hydrolase</keyword>
<dbReference type="SMART" id="SM00490">
    <property type="entry name" value="HELICc"/>
    <property type="match status" value="1"/>
</dbReference>
<keyword evidence="6 9" id="KW-0238">DNA-binding</keyword>
<sequence length="965" mass="110271">MMSFAIGQRWISESENDLGLGVITELNHRSVTIFFPASEETRMYAIATAPLTRVLFKKHDHITHQQGWQAKIVDTIINNNIALYLAQRLDNGEEMVIKEIELASNISFSQPQDKLFAGQIDRSDRFVLRYRALQHQQAQFQSPLRGLCGIRAGLIPHQLHIAKEVGQRIAPRVLLADEVGLGKTIEAGMILQQQIFAERADRVLILLPETLQHQWLVEMLRRFNLHFSLFDEERAGDFVATEDEQERNPFDTENRIICSIDWLVANPKRMQQLIASQFDMLIVDEAHHLQWSPENPSTAYQLVETLAQQIPSVLLLTATPEQLGQQGHFARLRLLDNDRFYDYHAFLQEQQNYQPVAKAVQTLLTQKPLSAVQKNAISDLLSEQDIEPQFKVLESHNEPEKTSVRQELIRHLIDRHGTSRLLFRNTRSGVKGFPQRIYHQITLELPKQYENTMKVMRSLGEKVERGLFYPEQLFQKMNDHAKWYEFDPRFDWLVTFLKNHRTEKVLVICQLAQTAIQLEQALREKEGIRSAVFHQNMSIIERDRAAAYFADQEQGAQVLLSSSIGSEGRNFQFAQHLVLFNLPSNPDLLEQCIGRLDRIGQTKAIQIHVPCFAQTPQALLADWYHQGLNAFEQTCPMGAMLFEKCGEKLQHFLQHPSALDGFADFIKETAKQRAKLKDELENGRDRLLELNSNGGIQAQQLANQIAEQDNSPELINFTLNLFDIIGVEQEDLGEQSIVITPTGTMLVPDFPGLKEDGITVTFSRDVALAREDVEFLSWDHPMLRNGIDLVLSSDIGKTATCLLNNKRIPTGTLLLECIYVVESQAPKGLQLNRFLPPTPVRLLLDSKGNNLAPNVTFEHLEKQLKPMAKTMASKMVKMVRPNLEQMLKAGENLMMLESKQIITQAKQLADKQLSEELERLTALKAVNPAIRQDEINSLETMHQQALQHLQQARWRLDSLRVIVSQ</sequence>
<keyword evidence="8 9" id="KW-0804">Transcription</keyword>
<comment type="similarity">
    <text evidence="9">Belongs to the SNF2/RAD54 helicase family. RapA subfamily.</text>
</comment>
<evidence type="ECO:0000256" key="6">
    <source>
        <dbReference type="ARBA" id="ARBA00023125"/>
    </source>
</evidence>
<keyword evidence="5 9" id="KW-0805">Transcription regulation</keyword>
<dbReference type="InterPro" id="IPR027417">
    <property type="entry name" value="P-loop_NTPase"/>
</dbReference>
<proteinExistence type="inferred from homology"/>
<evidence type="ECO:0000256" key="5">
    <source>
        <dbReference type="ARBA" id="ARBA00023015"/>
    </source>
</evidence>
<dbReference type="Gene3D" id="2.30.30.930">
    <property type="match status" value="1"/>
</dbReference>
<dbReference type="HAMAP" id="MF_01821">
    <property type="entry name" value="Helicase_RapA"/>
    <property type="match status" value="1"/>
</dbReference>
<dbReference type="PANTHER" id="PTHR45766:SF6">
    <property type="entry name" value="SWI_SNF-RELATED MATRIX-ASSOCIATED ACTIN-DEPENDENT REGULATOR OF CHROMATIN SUBFAMILY A-LIKE PROTEIN 1"/>
    <property type="match status" value="1"/>
</dbReference>
<dbReference type="SMART" id="SM00487">
    <property type="entry name" value="DEXDc"/>
    <property type="match status" value="1"/>
</dbReference>
<dbReference type="InterPro" id="IPR049730">
    <property type="entry name" value="SNF2/RAD54-like_C"/>
</dbReference>
<evidence type="ECO:0000256" key="9">
    <source>
        <dbReference type="HAMAP-Rule" id="MF_01821"/>
    </source>
</evidence>
<dbReference type="AlphaFoldDB" id="A0A4V6NER5"/>
<dbReference type="Gene3D" id="3.30.360.80">
    <property type="match status" value="1"/>
</dbReference>
<dbReference type="Pfam" id="PF18337">
    <property type="entry name" value="Tudor_RapA"/>
    <property type="match status" value="1"/>
</dbReference>
<feature type="domain" description="Helicase ATP-binding" evidence="11">
    <location>
        <begin position="164"/>
        <end position="338"/>
    </location>
</feature>
<dbReference type="InterPro" id="IPR001650">
    <property type="entry name" value="Helicase_C-like"/>
</dbReference>
<dbReference type="InterPro" id="IPR040765">
    <property type="entry name" value="Tudor_1_RapA"/>
</dbReference>
<evidence type="ECO:0000256" key="1">
    <source>
        <dbReference type="ARBA" id="ARBA00022741"/>
    </source>
</evidence>
<dbReference type="Pfam" id="PF00176">
    <property type="entry name" value="SNF2-rel_dom"/>
    <property type="match status" value="1"/>
</dbReference>
<gene>
    <name evidence="9" type="primary">rapA</name>
    <name evidence="13" type="ORF">EV692_0361</name>
</gene>
<name>A0A4V6NER5_9PAST</name>
<dbReference type="PANTHER" id="PTHR45766">
    <property type="entry name" value="DNA ANNEALING HELICASE AND ENDONUCLEASE ZRANB3 FAMILY MEMBER"/>
    <property type="match status" value="1"/>
</dbReference>
<keyword evidence="7 9" id="KW-0010">Activator</keyword>
<dbReference type="PROSITE" id="PS51192">
    <property type="entry name" value="HELICASE_ATP_BIND_1"/>
    <property type="match status" value="1"/>
</dbReference>
<evidence type="ECO:0000256" key="7">
    <source>
        <dbReference type="ARBA" id="ARBA00023159"/>
    </source>
</evidence>
<evidence type="ECO:0000256" key="10">
    <source>
        <dbReference type="SAM" id="Coils"/>
    </source>
</evidence>
<dbReference type="Pfam" id="PF18339">
    <property type="entry name" value="Tudor_1_RapA"/>
    <property type="match status" value="1"/>
</dbReference>
<dbReference type="GO" id="GO:0004386">
    <property type="term" value="F:helicase activity"/>
    <property type="evidence" value="ECO:0007669"/>
    <property type="project" value="UniProtKB-UniRule"/>
</dbReference>
<dbReference type="Gene3D" id="3.40.50.300">
    <property type="entry name" value="P-loop containing nucleotide triphosphate hydrolases"/>
    <property type="match status" value="1"/>
</dbReference>
<dbReference type="GO" id="GO:0006355">
    <property type="term" value="P:regulation of DNA-templated transcription"/>
    <property type="evidence" value="ECO:0007669"/>
    <property type="project" value="UniProtKB-UniRule"/>
</dbReference>
<comment type="function">
    <text evidence="9">Transcription regulator that activates transcription by stimulating RNA polymerase (RNAP) recycling in case of stress conditions such as supercoiled DNA or high salt concentrations. Probably acts by releasing the RNAP, when it is trapped or immobilized on tightly supercoiled DNA. Does not activate transcription on linear DNA. Probably not involved in DNA repair.</text>
</comment>
<dbReference type="Gene3D" id="2.30.30.140">
    <property type="match status" value="1"/>
</dbReference>
<accession>A0A4V6NER5</accession>
<dbReference type="CDD" id="cd18011">
    <property type="entry name" value="DEXDc_RapA"/>
    <property type="match status" value="1"/>
</dbReference>
<dbReference type="Proteomes" id="UP000295496">
    <property type="component" value="Unassembled WGS sequence"/>
</dbReference>
<evidence type="ECO:0000313" key="14">
    <source>
        <dbReference type="Proteomes" id="UP000295496"/>
    </source>
</evidence>
<dbReference type="InterPro" id="IPR023949">
    <property type="entry name" value="Helicase_RapA"/>
</dbReference>
<dbReference type="Pfam" id="PF00271">
    <property type="entry name" value="Helicase_C"/>
    <property type="match status" value="1"/>
</dbReference>
<dbReference type="GO" id="GO:0005524">
    <property type="term" value="F:ATP binding"/>
    <property type="evidence" value="ECO:0007669"/>
    <property type="project" value="UniProtKB-UniRule"/>
</dbReference>
<keyword evidence="4 9" id="KW-0067">ATP-binding</keyword>